<evidence type="ECO:0000313" key="1">
    <source>
        <dbReference type="EMBL" id="MCF4101217.1"/>
    </source>
</evidence>
<proteinExistence type="predicted"/>
<accession>A0ABS9EEB4</accession>
<keyword evidence="2" id="KW-1185">Reference proteome</keyword>
<dbReference type="PROSITE" id="PS51257">
    <property type="entry name" value="PROKAR_LIPOPROTEIN"/>
    <property type="match status" value="1"/>
</dbReference>
<reference evidence="1" key="1">
    <citation type="submission" date="2022-01" db="EMBL/GenBank/DDBJ databases">
        <title>Gillisia lutea sp. nov., isolated from marine plastic residues from the Malvarosa beach (Valencia, Spain).</title>
        <authorList>
            <person name="Vidal-Verdu A."/>
            <person name="Molina-Menor E."/>
            <person name="Satari L."/>
            <person name="Pascual J."/>
            <person name="Pereto J."/>
            <person name="Porcar M."/>
        </authorList>
    </citation>
    <scope>NUCLEOTIDE SEQUENCE</scope>
    <source>
        <strain evidence="1">M10.2A</strain>
    </source>
</reference>
<protein>
    <recommendedName>
        <fullName evidence="3">Thioredoxin domain-containing protein</fullName>
    </recommendedName>
</protein>
<sequence length="473" mass="55374">MKYKIILLSLFLVGLTACNEEKDDSEDIYVSGQIANPSSKYVIISKDDIDLDTLLLNSSNQFHGVLKNPGAGLFVFKHAPENQIMYMEPGDSILVWVNTLAFDESINFSGKGAEKSNFLTNMYLLNQQNNDLILSYYKLEPSKFAAKTDSIKASRLEELKQLEEKNDFSDDFYELAHSSINYEYYDLRERYAFLIRKYSREYVDNIPTDFHAYRKDISFNDQKLADYYVYLNLIDDYLRNKALDYCDKNDITDKSCYNLNDYNNIKRRIILIDSLIQNKNIRNTFLDRLAAQGIIYSQNKEDIQAILNLLEEIKYTGNLEESIQDLARIQTEYLPGNSLGDRKYLNMKGETVLLRNISRKPMISYRWSTASQAHHKWQHEIIDDLRFKYPEIDFIGINLDKNQFENWTTAIENYSYDPKFEYKATLLRVDQKLLKNYLNKLIFMDASGKIIKGDVRLDSPDLETKILEFLSQQ</sequence>
<comment type="caution">
    <text evidence="1">The sequence shown here is derived from an EMBL/GenBank/DDBJ whole genome shotgun (WGS) entry which is preliminary data.</text>
</comment>
<dbReference type="EMBL" id="JAKGTH010000007">
    <property type="protein sequence ID" value="MCF4101217.1"/>
    <property type="molecule type" value="Genomic_DNA"/>
</dbReference>
<evidence type="ECO:0008006" key="3">
    <source>
        <dbReference type="Google" id="ProtNLM"/>
    </source>
</evidence>
<dbReference type="RefSeq" id="WP_236133367.1">
    <property type="nucleotide sequence ID" value="NZ_JAKGTH010000007.1"/>
</dbReference>
<dbReference type="Proteomes" id="UP001179363">
    <property type="component" value="Unassembled WGS sequence"/>
</dbReference>
<gene>
    <name evidence="1" type="ORF">L1I30_06040</name>
</gene>
<evidence type="ECO:0000313" key="2">
    <source>
        <dbReference type="Proteomes" id="UP001179363"/>
    </source>
</evidence>
<name>A0ABS9EEB4_9FLAO</name>
<organism evidence="1 2">
    <name type="scientific">Gillisia lutea</name>
    <dbReference type="NCBI Taxonomy" id="2909668"/>
    <lineage>
        <taxon>Bacteria</taxon>
        <taxon>Pseudomonadati</taxon>
        <taxon>Bacteroidota</taxon>
        <taxon>Flavobacteriia</taxon>
        <taxon>Flavobacteriales</taxon>
        <taxon>Flavobacteriaceae</taxon>
        <taxon>Gillisia</taxon>
    </lineage>
</organism>